<dbReference type="PANTHER" id="PTHR48102">
    <property type="entry name" value="ATP-DEPENDENT CLP PROTEASE ATP-BINDING SUBUNIT CLPX-LIKE, MITOCHONDRIAL-RELATED"/>
    <property type="match status" value="1"/>
</dbReference>
<dbReference type="PaxDb" id="3055-EDP02176"/>
<evidence type="ECO:0000313" key="7">
    <source>
        <dbReference type="Proteomes" id="UP000006906"/>
    </source>
</evidence>
<dbReference type="PANTHER" id="PTHR48102:SF3">
    <property type="entry name" value="ATP-DEPENDENT PROTEASE ATPASE SUBUNIT HSLU"/>
    <property type="match status" value="1"/>
</dbReference>
<dbReference type="SUPFAM" id="SSF52540">
    <property type="entry name" value="P-loop containing nucleoside triphosphate hydrolases"/>
    <property type="match status" value="1"/>
</dbReference>
<feature type="domain" description="AAA+ ATPase" evidence="4">
    <location>
        <begin position="255"/>
        <end position="580"/>
    </location>
</feature>
<name>A0A2K3E3L7_CHLRE</name>
<dbReference type="RefSeq" id="XP_042927687.1">
    <property type="nucleotide sequence ID" value="XM_043060344.1"/>
</dbReference>
<sequence>MLNTSAGAAARILAAAGAAGPACGASAAASGLAALSTASSGRLAAATGSHSPAANRAEAGACRCSSGSGCAACRAPGGASPSGARPTPTGATGASSSASTSSSRGSHVILGTGPRLGVATRGGSGLAAALAGLAASPSPLAATAAGLLSPSSMLQPGSTSSSSWGAARCVHAPAAASPPPDGASTDQLSLAALAAGLWEELSGGRDEGLTPAAIVAALDRHIVGQAAAKRAVAVALRNRWRRQRVEPAAFRDEIMPKNILMVGPTGCGKTEVARRLAKLADAPFVKVEATKYTELGYVGRDVEEIVKELVEAALVLVRSRAKERLAVASAARAEEVIVRALVGPHAAADIVDSFREMYRRGDLDSHTVDIEASLLEGAGGGAGGAGGPFGGGGPGGGGRMDLGPGSVILLDKLFARPGPPGGDRAGGGGGGGPGMGGMGGGFGPGGGGRGGSGYKKTLKVSEARSRLEEAEAEKLLSSEAVTREALRAAEQDGIVFIDEIDKIVEPSSGRVVSGGVSSEGVQRDLLPIIEGCTVPTKHGPVSTEHVLFICSGAFHTAKPSDMLAELQGRLPIRVELQGLTAADFHRILTEPDNNMIRQQQELLGTEGVRLTFTDGAVRAAASLAEQANRLLDNIGARRLHTILERVLAEISFTAPERAAEARAAGLDAFEYVVDEAMVHARLDDLLKKQDLSRYVL</sequence>
<keyword evidence="1" id="KW-0547">Nucleotide-binding</keyword>
<dbReference type="SMART" id="SM01086">
    <property type="entry name" value="ClpB_D2-small"/>
    <property type="match status" value="1"/>
</dbReference>
<dbReference type="GO" id="GO:0051603">
    <property type="term" value="P:proteolysis involved in protein catabolic process"/>
    <property type="evidence" value="ECO:0000318"/>
    <property type="project" value="GO_Central"/>
</dbReference>
<reference evidence="6 7" key="1">
    <citation type="journal article" date="2007" name="Science">
        <title>The Chlamydomonas genome reveals the evolution of key animal and plant functions.</title>
        <authorList>
            <person name="Merchant S.S."/>
            <person name="Prochnik S.E."/>
            <person name="Vallon O."/>
            <person name="Harris E.H."/>
            <person name="Karpowicz S.J."/>
            <person name="Witman G.B."/>
            <person name="Terry A."/>
            <person name="Salamov A."/>
            <person name="Fritz-Laylin L.K."/>
            <person name="Marechal-Drouard L."/>
            <person name="Marshall W.F."/>
            <person name="Qu L.H."/>
            <person name="Nelson D.R."/>
            <person name="Sanderfoot A.A."/>
            <person name="Spalding M.H."/>
            <person name="Kapitonov V.V."/>
            <person name="Ren Q."/>
            <person name="Ferris P."/>
            <person name="Lindquist E."/>
            <person name="Shapiro H."/>
            <person name="Lucas S.M."/>
            <person name="Grimwood J."/>
            <person name="Schmutz J."/>
            <person name="Cardol P."/>
            <person name="Cerutti H."/>
            <person name="Chanfreau G."/>
            <person name="Chen C.L."/>
            <person name="Cognat V."/>
            <person name="Croft M.T."/>
            <person name="Dent R."/>
            <person name="Dutcher S."/>
            <person name="Fernandez E."/>
            <person name="Fukuzawa H."/>
            <person name="Gonzalez-Ballester D."/>
            <person name="Gonzalez-Halphen D."/>
            <person name="Hallmann A."/>
            <person name="Hanikenne M."/>
            <person name="Hippler M."/>
            <person name="Inwood W."/>
            <person name="Jabbari K."/>
            <person name="Kalanon M."/>
            <person name="Kuras R."/>
            <person name="Lefebvre P.A."/>
            <person name="Lemaire S.D."/>
            <person name="Lobanov A.V."/>
            <person name="Lohr M."/>
            <person name="Manuell A."/>
            <person name="Meier I."/>
            <person name="Mets L."/>
            <person name="Mittag M."/>
            <person name="Mittelmeier T."/>
            <person name="Moroney J.V."/>
            <person name="Moseley J."/>
            <person name="Napoli C."/>
            <person name="Nedelcu A.M."/>
            <person name="Niyogi K."/>
            <person name="Novoselov S.V."/>
            <person name="Paulsen I.T."/>
            <person name="Pazour G."/>
            <person name="Purton S."/>
            <person name="Ral J.P."/>
            <person name="Riano-Pachon D.M."/>
            <person name="Riekhof W."/>
            <person name="Rymarquis L."/>
            <person name="Schroda M."/>
            <person name="Stern D."/>
            <person name="Umen J."/>
            <person name="Willows R."/>
            <person name="Wilson N."/>
            <person name="Zimmer S.L."/>
            <person name="Allmer J."/>
            <person name="Balk J."/>
            <person name="Bisova K."/>
            <person name="Chen C.J."/>
            <person name="Elias M."/>
            <person name="Gendler K."/>
            <person name="Hauser C."/>
            <person name="Lamb M.R."/>
            <person name="Ledford H."/>
            <person name="Long J.C."/>
            <person name="Minagawa J."/>
            <person name="Page M.D."/>
            <person name="Pan J."/>
            <person name="Pootakham W."/>
            <person name="Roje S."/>
            <person name="Rose A."/>
            <person name="Stahlberg E."/>
            <person name="Terauchi A.M."/>
            <person name="Yang P."/>
            <person name="Ball S."/>
            <person name="Bowler C."/>
            <person name="Dieckmann C.L."/>
            <person name="Gladyshev V.N."/>
            <person name="Green P."/>
            <person name="Jorgensen R."/>
            <person name="Mayfield S."/>
            <person name="Mueller-Roeber B."/>
            <person name="Rajamani S."/>
            <person name="Sayre R.T."/>
            <person name="Brokstein P."/>
            <person name="Dubchak I."/>
            <person name="Goodstein D."/>
            <person name="Hornick L."/>
            <person name="Huang Y.W."/>
            <person name="Jhaveri J."/>
            <person name="Luo Y."/>
            <person name="Martinez D."/>
            <person name="Ngau W.C."/>
            <person name="Otillar B."/>
            <person name="Poliakov A."/>
            <person name="Porter A."/>
            <person name="Szajkowski L."/>
            <person name="Werner G."/>
            <person name="Zhou K."/>
            <person name="Grigoriev I.V."/>
            <person name="Rokhsar D.S."/>
            <person name="Grossman A.R."/>
        </authorList>
    </citation>
    <scope>NUCLEOTIDE SEQUENCE [LARGE SCALE GENOMIC DNA]</scope>
    <source>
        <strain evidence="7">CC-503</strain>
    </source>
</reference>
<evidence type="ECO:0000259" key="5">
    <source>
        <dbReference type="SMART" id="SM01086"/>
    </source>
</evidence>
<dbReference type="InterPro" id="IPR003959">
    <property type="entry name" value="ATPase_AAA_core"/>
</dbReference>
<dbReference type="AlphaFoldDB" id="A0A2K3E3L7"/>
<dbReference type="KEGG" id="cre:CHLRE_02g147850v5"/>
<dbReference type="GO" id="GO:0005524">
    <property type="term" value="F:ATP binding"/>
    <property type="evidence" value="ECO:0000318"/>
    <property type="project" value="GO_Central"/>
</dbReference>
<feature type="compositionally biased region" description="Gly residues" evidence="3">
    <location>
        <begin position="421"/>
        <end position="453"/>
    </location>
</feature>
<feature type="region of interest" description="Disordered" evidence="3">
    <location>
        <begin position="418"/>
        <end position="455"/>
    </location>
</feature>
<dbReference type="OrthoDB" id="1721884at2759"/>
<dbReference type="STRING" id="3055.A0A2K3E3L7"/>
<gene>
    <name evidence="6" type="ORF">CHLRE_02g147850v5</name>
</gene>
<evidence type="ECO:0000256" key="2">
    <source>
        <dbReference type="ARBA" id="ARBA00022840"/>
    </source>
</evidence>
<dbReference type="InterPro" id="IPR003593">
    <property type="entry name" value="AAA+_ATPase"/>
</dbReference>
<dbReference type="Gene3D" id="3.40.50.300">
    <property type="entry name" value="P-loop containing nucleotide triphosphate hydrolases"/>
    <property type="match status" value="2"/>
</dbReference>
<evidence type="ECO:0000259" key="4">
    <source>
        <dbReference type="SMART" id="SM00382"/>
    </source>
</evidence>
<dbReference type="ExpressionAtlas" id="A0A2K3E3L7">
    <property type="expression patterns" value="baseline"/>
</dbReference>
<feature type="region of interest" description="Disordered" evidence="3">
    <location>
        <begin position="381"/>
        <end position="401"/>
    </location>
</feature>
<dbReference type="GO" id="GO:0009376">
    <property type="term" value="C:HslUV protease complex"/>
    <property type="evidence" value="ECO:0000318"/>
    <property type="project" value="GO_Central"/>
</dbReference>
<dbReference type="Pfam" id="PF00004">
    <property type="entry name" value="AAA"/>
    <property type="match status" value="1"/>
</dbReference>
<feature type="compositionally biased region" description="Gly residues" evidence="3">
    <location>
        <begin position="381"/>
        <end position="400"/>
    </location>
</feature>
<dbReference type="Pfam" id="PF07724">
    <property type="entry name" value="AAA_2"/>
    <property type="match status" value="1"/>
</dbReference>
<dbReference type="EMBL" id="CM008963">
    <property type="protein sequence ID" value="PNW87385.1"/>
    <property type="molecule type" value="Genomic_DNA"/>
</dbReference>
<evidence type="ECO:0000256" key="1">
    <source>
        <dbReference type="ARBA" id="ARBA00022741"/>
    </source>
</evidence>
<dbReference type="SMART" id="SM00382">
    <property type="entry name" value="AAA"/>
    <property type="match status" value="1"/>
</dbReference>
<feature type="region of interest" description="Disordered" evidence="3">
    <location>
        <begin position="76"/>
        <end position="109"/>
    </location>
</feature>
<dbReference type="InterPro" id="IPR050052">
    <property type="entry name" value="ATP-dep_Clp_protease_ClpX"/>
</dbReference>
<protein>
    <submittedName>
        <fullName evidence="6">Uncharacterized protein</fullName>
    </submittedName>
</protein>
<dbReference type="InterPro" id="IPR027417">
    <property type="entry name" value="P-loop_NTPase"/>
</dbReference>
<dbReference type="GeneID" id="5720546"/>
<dbReference type="OMA" id="EYTEAGY"/>
<evidence type="ECO:0000313" key="6">
    <source>
        <dbReference type="EMBL" id="PNW87385.1"/>
    </source>
</evidence>
<dbReference type="Gene3D" id="1.10.8.60">
    <property type="match status" value="1"/>
</dbReference>
<dbReference type="InParanoid" id="A0A2K3E3L7"/>
<keyword evidence="7" id="KW-1185">Reference proteome</keyword>
<dbReference type="InterPro" id="IPR019489">
    <property type="entry name" value="Clp_ATPase_C"/>
</dbReference>
<accession>A0A2K3E3L7</accession>
<organism evidence="6 7">
    <name type="scientific">Chlamydomonas reinhardtii</name>
    <name type="common">Chlamydomonas smithii</name>
    <dbReference type="NCBI Taxonomy" id="3055"/>
    <lineage>
        <taxon>Eukaryota</taxon>
        <taxon>Viridiplantae</taxon>
        <taxon>Chlorophyta</taxon>
        <taxon>core chlorophytes</taxon>
        <taxon>Chlorophyceae</taxon>
        <taxon>CS clade</taxon>
        <taxon>Chlamydomonadales</taxon>
        <taxon>Chlamydomonadaceae</taxon>
        <taxon>Chlamydomonas</taxon>
    </lineage>
</organism>
<dbReference type="GO" id="GO:0016887">
    <property type="term" value="F:ATP hydrolysis activity"/>
    <property type="evidence" value="ECO:0000318"/>
    <property type="project" value="GO_Central"/>
</dbReference>
<keyword evidence="2" id="KW-0067">ATP-binding</keyword>
<feature type="compositionally biased region" description="Low complexity" evidence="3">
    <location>
        <begin position="76"/>
        <end position="106"/>
    </location>
</feature>
<dbReference type="Proteomes" id="UP000006906">
    <property type="component" value="Chromosome 2"/>
</dbReference>
<proteinExistence type="predicted"/>
<feature type="domain" description="Clp ATPase C-terminal" evidence="5">
    <location>
        <begin position="579"/>
        <end position="671"/>
    </location>
</feature>
<dbReference type="Gramene" id="PNW87385">
    <property type="protein sequence ID" value="PNW87385"/>
    <property type="gene ID" value="CHLRE_02g147850v5"/>
</dbReference>
<evidence type="ECO:0000256" key="3">
    <source>
        <dbReference type="SAM" id="MobiDB-lite"/>
    </source>
</evidence>